<dbReference type="Pfam" id="PF11338">
    <property type="entry name" value="DUF3140"/>
    <property type="match status" value="1"/>
</dbReference>
<accession>A0A401W2E7</accession>
<evidence type="ECO:0000313" key="2">
    <source>
        <dbReference type="EMBL" id="GCD43455.1"/>
    </source>
</evidence>
<dbReference type="Proteomes" id="UP000286746">
    <property type="component" value="Unassembled WGS sequence"/>
</dbReference>
<reference evidence="2 3" key="1">
    <citation type="submission" date="2018-11" db="EMBL/GenBank/DDBJ databases">
        <title>Whole genome sequence of Streptomyces paromomycinus NBRC 15454(T).</title>
        <authorList>
            <person name="Komaki H."/>
            <person name="Tamura T."/>
        </authorList>
    </citation>
    <scope>NUCLEOTIDE SEQUENCE [LARGE SCALE GENOMIC DNA]</scope>
    <source>
        <strain evidence="2 3">NBRC 15454</strain>
    </source>
</reference>
<protein>
    <submittedName>
        <fullName evidence="2">DNA-binding protein</fullName>
    </submittedName>
</protein>
<sequence>MAKTKDDQDSVWQDFKDAVNMSPSELESWLKKDESKESGQHKGGGESVGHESGRRIVSLLRTKRADLSDDDYAHMRKVTGYVHRHLAQKPSGDVKETTWRYSLMNWGHDPLKK</sequence>
<feature type="region of interest" description="Disordered" evidence="1">
    <location>
        <begin position="1"/>
        <end position="54"/>
    </location>
</feature>
<dbReference type="RefSeq" id="WP_125054577.1">
    <property type="nucleotide sequence ID" value="NZ_BHZD01000001.1"/>
</dbReference>
<gene>
    <name evidence="2" type="ORF">GKJPGBOP_03136</name>
</gene>
<evidence type="ECO:0000313" key="3">
    <source>
        <dbReference type="Proteomes" id="UP000286746"/>
    </source>
</evidence>
<dbReference type="AlphaFoldDB" id="A0A401W2E7"/>
<proteinExistence type="predicted"/>
<organism evidence="2 3">
    <name type="scientific">Streptomyces paromomycinus</name>
    <name type="common">Streptomyces rimosus subsp. paromomycinus</name>
    <dbReference type="NCBI Taxonomy" id="92743"/>
    <lineage>
        <taxon>Bacteria</taxon>
        <taxon>Bacillati</taxon>
        <taxon>Actinomycetota</taxon>
        <taxon>Actinomycetes</taxon>
        <taxon>Kitasatosporales</taxon>
        <taxon>Streptomycetaceae</taxon>
        <taxon>Streptomyces</taxon>
    </lineage>
</organism>
<name>A0A401W2E7_STREY</name>
<dbReference type="PANTHER" id="PTHR40630:SF1">
    <property type="entry name" value="DNA-BINDING PROTEIN"/>
    <property type="match status" value="1"/>
</dbReference>
<dbReference type="GO" id="GO:0003677">
    <property type="term" value="F:DNA binding"/>
    <property type="evidence" value="ECO:0007669"/>
    <property type="project" value="UniProtKB-KW"/>
</dbReference>
<evidence type="ECO:0000256" key="1">
    <source>
        <dbReference type="SAM" id="MobiDB-lite"/>
    </source>
</evidence>
<dbReference type="InterPro" id="IPR021487">
    <property type="entry name" value="DUF3140"/>
</dbReference>
<feature type="compositionally biased region" description="Basic and acidic residues" evidence="1">
    <location>
        <begin position="28"/>
        <end position="54"/>
    </location>
</feature>
<keyword evidence="3" id="KW-1185">Reference proteome</keyword>
<dbReference type="EMBL" id="BHZD01000001">
    <property type="protein sequence ID" value="GCD43455.1"/>
    <property type="molecule type" value="Genomic_DNA"/>
</dbReference>
<dbReference type="PANTHER" id="PTHR40630">
    <property type="entry name" value="POSSIBLE DNA-BINDING PROTEIN"/>
    <property type="match status" value="1"/>
</dbReference>
<comment type="caution">
    <text evidence="2">The sequence shown here is derived from an EMBL/GenBank/DDBJ whole genome shotgun (WGS) entry which is preliminary data.</text>
</comment>
<keyword evidence="2" id="KW-0238">DNA-binding</keyword>